<feature type="non-terminal residue" evidence="1">
    <location>
        <position position="1"/>
    </location>
</feature>
<name>A0A392Q8I5_9FABA</name>
<protein>
    <submittedName>
        <fullName evidence="1">Uncharacterized protein</fullName>
    </submittedName>
</protein>
<proteinExistence type="predicted"/>
<comment type="caution">
    <text evidence="1">The sequence shown here is derived from an EMBL/GenBank/DDBJ whole genome shotgun (WGS) entry which is preliminary data.</text>
</comment>
<organism evidence="1 2">
    <name type="scientific">Trifolium medium</name>
    <dbReference type="NCBI Taxonomy" id="97028"/>
    <lineage>
        <taxon>Eukaryota</taxon>
        <taxon>Viridiplantae</taxon>
        <taxon>Streptophyta</taxon>
        <taxon>Embryophyta</taxon>
        <taxon>Tracheophyta</taxon>
        <taxon>Spermatophyta</taxon>
        <taxon>Magnoliopsida</taxon>
        <taxon>eudicotyledons</taxon>
        <taxon>Gunneridae</taxon>
        <taxon>Pentapetalae</taxon>
        <taxon>rosids</taxon>
        <taxon>fabids</taxon>
        <taxon>Fabales</taxon>
        <taxon>Fabaceae</taxon>
        <taxon>Papilionoideae</taxon>
        <taxon>50 kb inversion clade</taxon>
        <taxon>NPAAA clade</taxon>
        <taxon>Hologalegina</taxon>
        <taxon>IRL clade</taxon>
        <taxon>Trifolieae</taxon>
        <taxon>Trifolium</taxon>
    </lineage>
</organism>
<dbReference type="Proteomes" id="UP000265520">
    <property type="component" value="Unassembled WGS sequence"/>
</dbReference>
<evidence type="ECO:0000313" key="2">
    <source>
        <dbReference type="Proteomes" id="UP000265520"/>
    </source>
</evidence>
<dbReference type="EMBL" id="LXQA010118641">
    <property type="protein sequence ID" value="MCI20197.1"/>
    <property type="molecule type" value="Genomic_DNA"/>
</dbReference>
<sequence length="39" mass="3930">AGCEVPGEDASDDDDLESIGMVSIGEGKEFTSGGFSSSF</sequence>
<evidence type="ECO:0000313" key="1">
    <source>
        <dbReference type="EMBL" id="MCI20197.1"/>
    </source>
</evidence>
<reference evidence="1 2" key="1">
    <citation type="journal article" date="2018" name="Front. Plant Sci.">
        <title>Red Clover (Trifolium pratense) and Zigzag Clover (T. medium) - A Picture of Genomic Similarities and Differences.</title>
        <authorList>
            <person name="Dluhosova J."/>
            <person name="Istvanek J."/>
            <person name="Nedelnik J."/>
            <person name="Repkova J."/>
        </authorList>
    </citation>
    <scope>NUCLEOTIDE SEQUENCE [LARGE SCALE GENOMIC DNA]</scope>
    <source>
        <strain evidence="2">cv. 10/8</strain>
        <tissue evidence="1">Leaf</tissue>
    </source>
</reference>
<dbReference type="AlphaFoldDB" id="A0A392Q8I5"/>
<accession>A0A392Q8I5</accession>
<keyword evidence="2" id="KW-1185">Reference proteome</keyword>